<organism evidence="7 8">
    <name type="scientific">Dothistroma septosporum (strain NZE10 / CBS 128990)</name>
    <name type="common">Red band needle blight fungus</name>
    <name type="synonym">Mycosphaerella pini</name>
    <dbReference type="NCBI Taxonomy" id="675120"/>
    <lineage>
        <taxon>Eukaryota</taxon>
        <taxon>Fungi</taxon>
        <taxon>Dikarya</taxon>
        <taxon>Ascomycota</taxon>
        <taxon>Pezizomycotina</taxon>
        <taxon>Dothideomycetes</taxon>
        <taxon>Dothideomycetidae</taxon>
        <taxon>Mycosphaerellales</taxon>
        <taxon>Mycosphaerellaceae</taxon>
        <taxon>Dothistroma</taxon>
    </lineage>
</organism>
<feature type="transmembrane region" description="Helical" evidence="5">
    <location>
        <begin position="18"/>
        <end position="35"/>
    </location>
</feature>
<dbReference type="PANTHER" id="PTHR23501">
    <property type="entry name" value="MAJOR FACILITATOR SUPERFAMILY"/>
    <property type="match status" value="1"/>
</dbReference>
<dbReference type="InterPro" id="IPR036259">
    <property type="entry name" value="MFS_trans_sf"/>
</dbReference>
<feature type="transmembrane region" description="Helical" evidence="5">
    <location>
        <begin position="47"/>
        <end position="67"/>
    </location>
</feature>
<dbReference type="GO" id="GO:0022857">
    <property type="term" value="F:transmembrane transporter activity"/>
    <property type="evidence" value="ECO:0007669"/>
    <property type="project" value="InterPro"/>
</dbReference>
<dbReference type="InterPro" id="IPR020846">
    <property type="entry name" value="MFS_dom"/>
</dbReference>
<evidence type="ECO:0000256" key="5">
    <source>
        <dbReference type="SAM" id="Phobius"/>
    </source>
</evidence>
<keyword evidence="8" id="KW-1185">Reference proteome</keyword>
<dbReference type="InterPro" id="IPR011701">
    <property type="entry name" value="MFS"/>
</dbReference>
<name>N1PEN7_DOTSN</name>
<evidence type="ECO:0000256" key="1">
    <source>
        <dbReference type="ARBA" id="ARBA00004141"/>
    </source>
</evidence>
<evidence type="ECO:0000313" key="7">
    <source>
        <dbReference type="EMBL" id="EME41093.1"/>
    </source>
</evidence>
<sequence length="117" mass="13012">MYVVITDLFEKIQRPKALAINGLVWLLGTSLGPIMGGGFSGNVWWRWIFWIALPINACFCGVLTLGIRDVGLGQTQVDVEKRTPSSSSLPIFCRGELRASWCEGWAKNIALRLMIQS</sequence>
<feature type="domain" description="Major facilitator superfamily (MFS) profile" evidence="6">
    <location>
        <begin position="1"/>
        <end position="117"/>
    </location>
</feature>
<reference evidence="8" key="1">
    <citation type="journal article" date="2012" name="PLoS Genet.">
        <title>The genomes of the fungal plant pathogens Cladosporium fulvum and Dothistroma septosporum reveal adaptation to different hosts and lifestyles but also signatures of common ancestry.</title>
        <authorList>
            <person name="de Wit P.J.G.M."/>
            <person name="van der Burgt A."/>
            <person name="Oekmen B."/>
            <person name="Stergiopoulos I."/>
            <person name="Abd-Elsalam K.A."/>
            <person name="Aerts A.L."/>
            <person name="Bahkali A.H."/>
            <person name="Beenen H.G."/>
            <person name="Chettri P."/>
            <person name="Cox M.P."/>
            <person name="Datema E."/>
            <person name="de Vries R.P."/>
            <person name="Dhillon B."/>
            <person name="Ganley A.R."/>
            <person name="Griffiths S.A."/>
            <person name="Guo Y."/>
            <person name="Hamelin R.C."/>
            <person name="Henrissat B."/>
            <person name="Kabir M.S."/>
            <person name="Jashni M.K."/>
            <person name="Kema G."/>
            <person name="Klaubauf S."/>
            <person name="Lapidus A."/>
            <person name="Levasseur A."/>
            <person name="Lindquist E."/>
            <person name="Mehrabi R."/>
            <person name="Ohm R.A."/>
            <person name="Owen T.J."/>
            <person name="Salamov A."/>
            <person name="Schwelm A."/>
            <person name="Schijlen E."/>
            <person name="Sun H."/>
            <person name="van den Burg H.A."/>
            <person name="van Ham R.C.H.J."/>
            <person name="Zhang S."/>
            <person name="Goodwin S.B."/>
            <person name="Grigoriev I.V."/>
            <person name="Collemare J."/>
            <person name="Bradshaw R.E."/>
        </authorList>
    </citation>
    <scope>NUCLEOTIDE SEQUENCE [LARGE SCALE GENOMIC DNA]</scope>
    <source>
        <strain evidence="8">NZE10 / CBS 128990</strain>
    </source>
</reference>
<reference evidence="7 8" key="2">
    <citation type="journal article" date="2012" name="PLoS Pathog.">
        <title>Diverse lifestyles and strategies of plant pathogenesis encoded in the genomes of eighteen Dothideomycetes fungi.</title>
        <authorList>
            <person name="Ohm R.A."/>
            <person name="Feau N."/>
            <person name="Henrissat B."/>
            <person name="Schoch C.L."/>
            <person name="Horwitz B.A."/>
            <person name="Barry K.W."/>
            <person name="Condon B.J."/>
            <person name="Copeland A.C."/>
            <person name="Dhillon B."/>
            <person name="Glaser F."/>
            <person name="Hesse C.N."/>
            <person name="Kosti I."/>
            <person name="LaButti K."/>
            <person name="Lindquist E.A."/>
            <person name="Lucas S."/>
            <person name="Salamov A.A."/>
            <person name="Bradshaw R.E."/>
            <person name="Ciuffetti L."/>
            <person name="Hamelin R.C."/>
            <person name="Kema G.H.J."/>
            <person name="Lawrence C."/>
            <person name="Scott J.A."/>
            <person name="Spatafora J.W."/>
            <person name="Turgeon B.G."/>
            <person name="de Wit P.J.G.M."/>
            <person name="Zhong S."/>
            <person name="Goodwin S.B."/>
            <person name="Grigoriev I.V."/>
        </authorList>
    </citation>
    <scope>NUCLEOTIDE SEQUENCE [LARGE SCALE GENOMIC DNA]</scope>
    <source>
        <strain evidence="8">NZE10 / CBS 128990</strain>
    </source>
</reference>
<evidence type="ECO:0000259" key="6">
    <source>
        <dbReference type="PROSITE" id="PS50850"/>
    </source>
</evidence>
<dbReference type="Pfam" id="PF07690">
    <property type="entry name" value="MFS_1"/>
    <property type="match status" value="1"/>
</dbReference>
<keyword evidence="4 5" id="KW-0472">Membrane</keyword>
<evidence type="ECO:0000313" key="8">
    <source>
        <dbReference type="Proteomes" id="UP000016933"/>
    </source>
</evidence>
<evidence type="ECO:0000256" key="3">
    <source>
        <dbReference type="ARBA" id="ARBA00022989"/>
    </source>
</evidence>
<dbReference type="Proteomes" id="UP000016933">
    <property type="component" value="Unassembled WGS sequence"/>
</dbReference>
<proteinExistence type="predicted"/>
<dbReference type="HOGENOM" id="CLU_2084799_0_0_1"/>
<accession>N1PEN7</accession>
<dbReference type="GO" id="GO:0005886">
    <property type="term" value="C:plasma membrane"/>
    <property type="evidence" value="ECO:0007669"/>
    <property type="project" value="TreeGrafter"/>
</dbReference>
<dbReference type="EMBL" id="KB446543">
    <property type="protein sequence ID" value="EME41093.1"/>
    <property type="molecule type" value="Genomic_DNA"/>
</dbReference>
<dbReference type="Gene3D" id="1.20.1250.20">
    <property type="entry name" value="MFS general substrate transporter like domains"/>
    <property type="match status" value="1"/>
</dbReference>
<comment type="subcellular location">
    <subcellularLocation>
        <location evidence="1">Membrane</location>
        <topology evidence="1">Multi-pass membrane protein</topology>
    </subcellularLocation>
</comment>
<gene>
    <name evidence="7" type="ORF">DOTSEDRAFT_27671</name>
</gene>
<keyword evidence="2 5" id="KW-0812">Transmembrane</keyword>
<dbReference type="OrthoDB" id="3650586at2759"/>
<dbReference type="AlphaFoldDB" id="N1PEN7"/>
<evidence type="ECO:0000256" key="4">
    <source>
        <dbReference type="ARBA" id="ARBA00023136"/>
    </source>
</evidence>
<dbReference type="SUPFAM" id="SSF103473">
    <property type="entry name" value="MFS general substrate transporter"/>
    <property type="match status" value="1"/>
</dbReference>
<evidence type="ECO:0000256" key="2">
    <source>
        <dbReference type="ARBA" id="ARBA00022692"/>
    </source>
</evidence>
<protein>
    <recommendedName>
        <fullName evidence="6">Major facilitator superfamily (MFS) profile domain-containing protein</fullName>
    </recommendedName>
</protein>
<keyword evidence="3 5" id="KW-1133">Transmembrane helix</keyword>
<dbReference type="PROSITE" id="PS50850">
    <property type="entry name" value="MFS"/>
    <property type="match status" value="1"/>
</dbReference>